<dbReference type="GO" id="GO:0006281">
    <property type="term" value="P:DNA repair"/>
    <property type="evidence" value="ECO:0007669"/>
    <property type="project" value="UniProtKB-UniRule"/>
</dbReference>
<evidence type="ECO:0000313" key="10">
    <source>
        <dbReference type="Proteomes" id="UP000324832"/>
    </source>
</evidence>
<keyword evidence="4 7" id="KW-0233">DNA recombination</keyword>
<evidence type="ECO:0000313" key="9">
    <source>
        <dbReference type="EMBL" id="VVC87200.1"/>
    </source>
</evidence>
<evidence type="ECO:0000256" key="4">
    <source>
        <dbReference type="ARBA" id="ARBA00023172"/>
    </source>
</evidence>
<accession>A0A5E4PQ45</accession>
<dbReference type="InterPro" id="IPR027786">
    <property type="entry name" value="Nse4/EID"/>
</dbReference>
<dbReference type="PANTHER" id="PTHR16140">
    <property type="entry name" value="NON-STRUCTURAL MAINTENANCE OF CHROMOSOMES ELEMENT 4"/>
    <property type="match status" value="1"/>
</dbReference>
<organism evidence="9 10">
    <name type="scientific">Leptidea sinapis</name>
    <dbReference type="NCBI Taxonomy" id="189913"/>
    <lineage>
        <taxon>Eukaryota</taxon>
        <taxon>Metazoa</taxon>
        <taxon>Ecdysozoa</taxon>
        <taxon>Arthropoda</taxon>
        <taxon>Hexapoda</taxon>
        <taxon>Insecta</taxon>
        <taxon>Pterygota</taxon>
        <taxon>Neoptera</taxon>
        <taxon>Endopterygota</taxon>
        <taxon>Lepidoptera</taxon>
        <taxon>Glossata</taxon>
        <taxon>Ditrysia</taxon>
        <taxon>Papilionoidea</taxon>
        <taxon>Pieridae</taxon>
        <taxon>Dismorphiinae</taxon>
        <taxon>Leptidea</taxon>
    </lineage>
</organism>
<keyword evidence="10" id="KW-1185">Reference proteome</keyword>
<evidence type="ECO:0000256" key="6">
    <source>
        <dbReference type="ARBA" id="ARBA00023242"/>
    </source>
</evidence>
<dbReference type="PANTHER" id="PTHR16140:SF0">
    <property type="entry name" value="NON-STRUCTURAL MAINTENANCE OF CHROMOSOMES ELEMENT 4"/>
    <property type="match status" value="1"/>
</dbReference>
<evidence type="ECO:0000256" key="1">
    <source>
        <dbReference type="ARBA" id="ARBA00004123"/>
    </source>
</evidence>
<dbReference type="GO" id="GO:0030915">
    <property type="term" value="C:Smc5-Smc6 complex"/>
    <property type="evidence" value="ECO:0007669"/>
    <property type="project" value="UniProtKB-UniRule"/>
</dbReference>
<keyword evidence="5 7" id="KW-0234">DNA repair</keyword>
<evidence type="ECO:0000256" key="3">
    <source>
        <dbReference type="ARBA" id="ARBA00022763"/>
    </source>
</evidence>
<sequence length="277" mass="31683">MSMSSTSIHSSHDRKVKYRAILRSLNSEQENDNNEQRMENTAAAVQEVQSLLAEGGVEERVRHPGENYLDSRVLKAASDLAISCSEAVSGMENNYDKHEFALRISENPKFWELTFPREVPVICSLHGTFAPTPPEQRPRAPRRRVERQEAAALKAPENVERLEKTDEASELVNRVHRFITRKCREGVSYYHLVLDPTSFTKSVENIYYVSFLVRDGLVSVYTNEEFGLPFVKPVTTQAQRNSDISDENQFIVSIDMERWRKLISAFGIESPMMVLKT</sequence>
<evidence type="ECO:0000256" key="7">
    <source>
        <dbReference type="RuleBase" id="RU365071"/>
    </source>
</evidence>
<dbReference type="GO" id="GO:0005634">
    <property type="term" value="C:nucleus"/>
    <property type="evidence" value="ECO:0007669"/>
    <property type="project" value="UniProtKB-SubCell"/>
</dbReference>
<dbReference type="EMBL" id="FZQP02000089">
    <property type="protein sequence ID" value="VVC87200.1"/>
    <property type="molecule type" value="Genomic_DNA"/>
</dbReference>
<protein>
    <recommendedName>
        <fullName evidence="7">Non-structural maintenance of chromosomes element 4</fullName>
    </recommendedName>
</protein>
<reference evidence="9 10" key="1">
    <citation type="submission" date="2017-07" db="EMBL/GenBank/DDBJ databases">
        <authorList>
            <person name="Talla V."/>
            <person name="Backstrom N."/>
        </authorList>
    </citation>
    <scope>NUCLEOTIDE SEQUENCE [LARGE SCALE GENOMIC DNA]</scope>
</reference>
<comment type="subcellular location">
    <subcellularLocation>
        <location evidence="1 7">Nucleus</location>
    </subcellularLocation>
</comment>
<dbReference type="Pfam" id="PF08743">
    <property type="entry name" value="Nse4_C"/>
    <property type="match status" value="1"/>
</dbReference>
<feature type="domain" description="Non-structural maintenance of chromosome element 4 C-terminal" evidence="8">
    <location>
        <begin position="187"/>
        <end position="273"/>
    </location>
</feature>
<gene>
    <name evidence="9" type="ORF">LSINAPIS_LOCUS865</name>
</gene>
<comment type="similarity">
    <text evidence="2 7">Belongs to the NSE4 family.</text>
</comment>
<comment type="subunit">
    <text evidence="7">Component of the SMC5-SMC6 complex.</text>
</comment>
<comment type="function">
    <text evidence="7">Component of the SMC5-SMC6 complex, that promotes sister chromatid alignment after DNA damage and facilitates double-stranded DNA breaks (DSBs) repair via homologous recombination between sister chromatids.</text>
</comment>
<dbReference type="GO" id="GO:0006310">
    <property type="term" value="P:DNA recombination"/>
    <property type="evidence" value="ECO:0007669"/>
    <property type="project" value="UniProtKB-UniRule"/>
</dbReference>
<keyword evidence="3 7" id="KW-0227">DNA damage</keyword>
<evidence type="ECO:0000256" key="2">
    <source>
        <dbReference type="ARBA" id="ARBA00008997"/>
    </source>
</evidence>
<name>A0A5E4PQ45_9NEOP</name>
<keyword evidence="6 7" id="KW-0539">Nucleus</keyword>
<dbReference type="InterPro" id="IPR014854">
    <property type="entry name" value="Nse4_C"/>
</dbReference>
<dbReference type="Proteomes" id="UP000324832">
    <property type="component" value="Unassembled WGS sequence"/>
</dbReference>
<dbReference type="AlphaFoldDB" id="A0A5E4PQ45"/>
<evidence type="ECO:0000259" key="8">
    <source>
        <dbReference type="Pfam" id="PF08743"/>
    </source>
</evidence>
<evidence type="ECO:0000256" key="5">
    <source>
        <dbReference type="ARBA" id="ARBA00023204"/>
    </source>
</evidence>
<proteinExistence type="inferred from homology"/>